<evidence type="ECO:0000313" key="3">
    <source>
        <dbReference type="Proteomes" id="UP000238442"/>
    </source>
</evidence>
<evidence type="ECO:0000313" key="2">
    <source>
        <dbReference type="EMBL" id="AVI51656.1"/>
    </source>
</evidence>
<dbReference type="OrthoDB" id="1118190at2"/>
<dbReference type="RefSeq" id="WP_105216896.1">
    <property type="nucleotide sequence ID" value="NZ_CP027062.1"/>
</dbReference>
<keyword evidence="1" id="KW-0732">Signal</keyword>
<protein>
    <recommendedName>
        <fullName evidence="4">SH3 domain-containing protein</fullName>
    </recommendedName>
</protein>
<feature type="chain" id="PRO_5015684208" description="SH3 domain-containing protein" evidence="1">
    <location>
        <begin position="20"/>
        <end position="269"/>
    </location>
</feature>
<organism evidence="2 3">
    <name type="scientific">Pukyongia salina</name>
    <dbReference type="NCBI Taxonomy" id="2094025"/>
    <lineage>
        <taxon>Bacteria</taxon>
        <taxon>Pseudomonadati</taxon>
        <taxon>Bacteroidota</taxon>
        <taxon>Flavobacteriia</taxon>
        <taxon>Flavobacteriales</taxon>
        <taxon>Flavobacteriaceae</taxon>
        <taxon>Pukyongia</taxon>
    </lineage>
</organism>
<name>A0A2S0HYH7_9FLAO</name>
<proteinExistence type="predicted"/>
<evidence type="ECO:0000256" key="1">
    <source>
        <dbReference type="SAM" id="SignalP"/>
    </source>
</evidence>
<dbReference type="EMBL" id="CP027062">
    <property type="protein sequence ID" value="AVI51656.1"/>
    <property type="molecule type" value="Genomic_DNA"/>
</dbReference>
<dbReference type="PROSITE" id="PS51257">
    <property type="entry name" value="PROKAR_LIPOPROTEIN"/>
    <property type="match status" value="1"/>
</dbReference>
<dbReference type="Proteomes" id="UP000238442">
    <property type="component" value="Chromosome"/>
</dbReference>
<evidence type="ECO:0008006" key="4">
    <source>
        <dbReference type="Google" id="ProtNLM"/>
    </source>
</evidence>
<dbReference type="KEGG" id="aue:C5O00_10980"/>
<reference evidence="2 3" key="1">
    <citation type="submission" date="2018-02" db="EMBL/GenBank/DDBJ databases">
        <title>Genomic analysis of the strain RR4-38 isolated from a seawater recirculating aquaculture system.</title>
        <authorList>
            <person name="Kim Y.-S."/>
            <person name="Jang Y.H."/>
            <person name="Kim K.-H."/>
        </authorList>
    </citation>
    <scope>NUCLEOTIDE SEQUENCE [LARGE SCALE GENOMIC DNA]</scope>
    <source>
        <strain evidence="2 3">RR4-38</strain>
    </source>
</reference>
<gene>
    <name evidence="2" type="ORF">C5O00_10980</name>
</gene>
<feature type="signal peptide" evidence="1">
    <location>
        <begin position="1"/>
        <end position="19"/>
    </location>
</feature>
<sequence>MKKSKLILFALCTAFIVSCNNKPKVITAQTEPDNNEKVSGIFSDENADNQPANSQLGTSFTEDLHKVVVKEILPATKYVYLKVTEGGGEEYWIAARKQDIELGSTYFYRNGLLKTNFESKEYNRVFDRIFLVSTLVAEDHGNNTGTLSADFTAEPEQTLQKENIPTHTEEIVQHKGSIKIAELVANPTAYEGKTVQLTGKCVKINPNIMKRNWIHLQDGSKNDFDLVITSNTFVPEGKTVTMRAKVVLNKDFGAGYRYDLILEDGVVIE</sequence>
<keyword evidence="3" id="KW-1185">Reference proteome</keyword>
<dbReference type="AlphaFoldDB" id="A0A2S0HYH7"/>
<accession>A0A2S0HYH7</accession>